<sequence>MGILEASWRYVLKKYHSILYIILDTQRKCNIQIILVETCNLERYQKEKYYKQLKEEDAEIEKLHENESQLHIASRCSIWNPQERTFGISTFALADLLRWSKTEKVITSSSNLASKSISFVNLYIDYVVRAKKLFSRFYLKPERRMSQGNLIT</sequence>
<comment type="caution">
    <text evidence="1">The sequence shown here is derived from an EMBL/GenBank/DDBJ whole genome shotgun (WGS) entry which is preliminary data.</text>
</comment>
<reference evidence="1 2" key="1">
    <citation type="submission" date="2019-03" db="EMBL/GenBank/DDBJ databases">
        <title>Single cell metagenomics reveals metabolic interactions within the superorganism composed of flagellate Streblomastix strix and complex community of Bacteroidetes bacteria on its surface.</title>
        <authorList>
            <person name="Treitli S.C."/>
            <person name="Kolisko M."/>
            <person name="Husnik F."/>
            <person name="Keeling P."/>
            <person name="Hampl V."/>
        </authorList>
    </citation>
    <scope>NUCLEOTIDE SEQUENCE [LARGE SCALE GENOMIC DNA]</scope>
    <source>
        <strain evidence="1">ST1C</strain>
    </source>
</reference>
<accession>A0A5J4WY99</accession>
<dbReference type="EMBL" id="SNRW01000626">
    <property type="protein sequence ID" value="KAA6400077.1"/>
    <property type="molecule type" value="Genomic_DNA"/>
</dbReference>
<proteinExistence type="predicted"/>
<evidence type="ECO:0000313" key="2">
    <source>
        <dbReference type="Proteomes" id="UP000324800"/>
    </source>
</evidence>
<evidence type="ECO:0000313" key="1">
    <source>
        <dbReference type="EMBL" id="KAA6400077.1"/>
    </source>
</evidence>
<dbReference type="AlphaFoldDB" id="A0A5J4WY99"/>
<name>A0A5J4WY99_9EUKA</name>
<gene>
    <name evidence="1" type="ORF">EZS28_004400</name>
</gene>
<protein>
    <submittedName>
        <fullName evidence="1">Uncharacterized protein</fullName>
    </submittedName>
</protein>
<organism evidence="1 2">
    <name type="scientific">Streblomastix strix</name>
    <dbReference type="NCBI Taxonomy" id="222440"/>
    <lineage>
        <taxon>Eukaryota</taxon>
        <taxon>Metamonada</taxon>
        <taxon>Preaxostyla</taxon>
        <taxon>Oxymonadida</taxon>
        <taxon>Streblomastigidae</taxon>
        <taxon>Streblomastix</taxon>
    </lineage>
</organism>
<dbReference type="Proteomes" id="UP000324800">
    <property type="component" value="Unassembled WGS sequence"/>
</dbReference>